<accession>A0A7W7TXD9</accession>
<proteinExistence type="predicted"/>
<reference evidence="2 3" key="1">
    <citation type="submission" date="2020-08" db="EMBL/GenBank/DDBJ databases">
        <title>Genomic Encyclopedia of Type Strains, Phase III (KMG-III): the genomes of soil and plant-associated and newly described type strains.</title>
        <authorList>
            <person name="Whitman W."/>
        </authorList>
    </citation>
    <scope>NUCLEOTIDE SEQUENCE [LARGE SCALE GENOMIC DNA]</scope>
    <source>
        <strain evidence="2 3">SFB5A</strain>
    </source>
</reference>
<dbReference type="Proteomes" id="UP000582643">
    <property type="component" value="Unassembled WGS sequence"/>
</dbReference>
<organism evidence="2 3">
    <name type="scientific">Streptomyces nymphaeiformis</name>
    <dbReference type="NCBI Taxonomy" id="2663842"/>
    <lineage>
        <taxon>Bacteria</taxon>
        <taxon>Bacillati</taxon>
        <taxon>Actinomycetota</taxon>
        <taxon>Actinomycetes</taxon>
        <taxon>Kitasatosporales</taxon>
        <taxon>Streptomycetaceae</taxon>
        <taxon>Streptomyces</taxon>
    </lineage>
</organism>
<keyword evidence="3" id="KW-1185">Reference proteome</keyword>
<comment type="caution">
    <text evidence="2">The sequence shown here is derived from an EMBL/GenBank/DDBJ whole genome shotgun (WGS) entry which is preliminary data.</text>
</comment>
<feature type="region of interest" description="Disordered" evidence="1">
    <location>
        <begin position="1"/>
        <end position="34"/>
    </location>
</feature>
<evidence type="ECO:0000313" key="3">
    <source>
        <dbReference type="Proteomes" id="UP000582643"/>
    </source>
</evidence>
<feature type="region of interest" description="Disordered" evidence="1">
    <location>
        <begin position="62"/>
        <end position="114"/>
    </location>
</feature>
<evidence type="ECO:0000313" key="2">
    <source>
        <dbReference type="EMBL" id="MBB4981038.1"/>
    </source>
</evidence>
<dbReference type="EMBL" id="JACHJY010000002">
    <property type="protein sequence ID" value="MBB4981038.1"/>
    <property type="molecule type" value="Genomic_DNA"/>
</dbReference>
<evidence type="ECO:0000256" key="1">
    <source>
        <dbReference type="SAM" id="MobiDB-lite"/>
    </source>
</evidence>
<sequence>MDRGRAVRTARPAAGREPASRGRRFPAPAHCGPGLIEQPAGLDAMRQEFRDRTEGVSWASMIPDGTHPPLCEPPAGSLPATGQSRPAQGCDMASPAGDRHRTARQHRPDLAPVA</sequence>
<gene>
    <name evidence="2" type="ORF">GGE06_001946</name>
</gene>
<protein>
    <submittedName>
        <fullName evidence="2">Uncharacterized protein</fullName>
    </submittedName>
</protein>
<name>A0A7W7TXD9_9ACTN</name>
<dbReference type="AlphaFoldDB" id="A0A7W7TXD9"/>